<evidence type="ECO:0000256" key="7">
    <source>
        <dbReference type="ARBA" id="ARBA00023053"/>
    </source>
</evidence>
<dbReference type="CDD" id="cd11492">
    <property type="entry name" value="SLC5sbd_NIS-SMVT"/>
    <property type="match status" value="1"/>
</dbReference>
<evidence type="ECO:0000256" key="12">
    <source>
        <dbReference type="ARBA" id="ARBA00036099"/>
    </source>
</evidence>
<organism evidence="17 18">
    <name type="scientific">Adineta ricciae</name>
    <name type="common">Rotifer</name>
    <dbReference type="NCBI Taxonomy" id="249248"/>
    <lineage>
        <taxon>Eukaryota</taxon>
        <taxon>Metazoa</taxon>
        <taxon>Spiralia</taxon>
        <taxon>Gnathifera</taxon>
        <taxon>Rotifera</taxon>
        <taxon>Eurotatoria</taxon>
        <taxon>Bdelloidea</taxon>
        <taxon>Adinetida</taxon>
        <taxon>Adinetidae</taxon>
        <taxon>Adineta</taxon>
    </lineage>
</organism>
<dbReference type="OrthoDB" id="6132759at2759"/>
<evidence type="ECO:0000313" key="16">
    <source>
        <dbReference type="EMBL" id="CAF1164576.1"/>
    </source>
</evidence>
<dbReference type="NCBIfam" id="TIGR00813">
    <property type="entry name" value="sss"/>
    <property type="match status" value="1"/>
</dbReference>
<evidence type="ECO:0000256" key="14">
    <source>
        <dbReference type="SAM" id="MobiDB-lite"/>
    </source>
</evidence>
<dbReference type="PROSITE" id="PS50283">
    <property type="entry name" value="NA_SOLUT_SYMP_3"/>
    <property type="match status" value="1"/>
</dbReference>
<feature type="transmembrane region" description="Helical" evidence="15">
    <location>
        <begin position="380"/>
        <end position="400"/>
    </location>
</feature>
<evidence type="ECO:0000256" key="15">
    <source>
        <dbReference type="SAM" id="Phobius"/>
    </source>
</evidence>
<evidence type="ECO:0000256" key="8">
    <source>
        <dbReference type="ARBA" id="ARBA00023065"/>
    </source>
</evidence>
<dbReference type="PANTHER" id="PTHR42985:SF40">
    <property type="entry name" value="LD47995P-RELATED"/>
    <property type="match status" value="1"/>
</dbReference>
<comment type="subcellular location">
    <subcellularLocation>
        <location evidence="1">Cell membrane</location>
        <topology evidence="1">Multi-pass membrane protein</topology>
    </subcellularLocation>
</comment>
<evidence type="ECO:0000256" key="13">
    <source>
        <dbReference type="RuleBase" id="RU362091"/>
    </source>
</evidence>
<feature type="transmembrane region" description="Helical" evidence="15">
    <location>
        <begin position="336"/>
        <end position="360"/>
    </location>
</feature>
<keyword evidence="5 15" id="KW-0812">Transmembrane</keyword>
<dbReference type="EMBL" id="CAJNOR010001970">
    <property type="protein sequence ID" value="CAF1228353.1"/>
    <property type="molecule type" value="Genomic_DNA"/>
</dbReference>
<name>A0A814YF34_ADIRI</name>
<dbReference type="GO" id="GO:0015075">
    <property type="term" value="F:monoatomic ion transmembrane transporter activity"/>
    <property type="evidence" value="ECO:0007669"/>
    <property type="project" value="UniProtKB-ARBA"/>
</dbReference>
<keyword evidence="4" id="KW-1003">Cell membrane</keyword>
<dbReference type="Gene3D" id="1.20.1730.10">
    <property type="entry name" value="Sodium/glucose cotransporter"/>
    <property type="match status" value="1"/>
</dbReference>
<evidence type="ECO:0000256" key="9">
    <source>
        <dbReference type="ARBA" id="ARBA00023136"/>
    </source>
</evidence>
<evidence type="ECO:0000256" key="5">
    <source>
        <dbReference type="ARBA" id="ARBA00022692"/>
    </source>
</evidence>
<dbReference type="Pfam" id="PF00474">
    <property type="entry name" value="SSF"/>
    <property type="match status" value="1"/>
</dbReference>
<keyword evidence="11" id="KW-0739">Sodium transport</keyword>
<dbReference type="GO" id="GO:0015293">
    <property type="term" value="F:symporter activity"/>
    <property type="evidence" value="ECO:0007669"/>
    <property type="project" value="TreeGrafter"/>
</dbReference>
<accession>A0A814YF34</accession>
<feature type="transmembrane region" description="Helical" evidence="15">
    <location>
        <begin position="81"/>
        <end position="101"/>
    </location>
</feature>
<evidence type="ECO:0000256" key="10">
    <source>
        <dbReference type="ARBA" id="ARBA00023180"/>
    </source>
</evidence>
<dbReference type="EMBL" id="CAJNOJ010000127">
    <property type="protein sequence ID" value="CAF1164576.1"/>
    <property type="molecule type" value="Genomic_DNA"/>
</dbReference>
<comment type="similarity">
    <text evidence="2 13">Belongs to the sodium:solute symporter (SSF) (TC 2.A.21) family.</text>
</comment>
<keyword evidence="3" id="KW-0813">Transport</keyword>
<feature type="transmembrane region" description="Helical" evidence="15">
    <location>
        <begin position="43"/>
        <end position="69"/>
    </location>
</feature>
<feature type="transmembrane region" description="Helical" evidence="15">
    <location>
        <begin position="506"/>
        <end position="529"/>
    </location>
</feature>
<keyword evidence="8" id="KW-0406">Ion transport</keyword>
<evidence type="ECO:0000256" key="1">
    <source>
        <dbReference type="ARBA" id="ARBA00004651"/>
    </source>
</evidence>
<evidence type="ECO:0000256" key="2">
    <source>
        <dbReference type="ARBA" id="ARBA00006434"/>
    </source>
</evidence>
<feature type="transmembrane region" description="Helical" evidence="15">
    <location>
        <begin position="12"/>
        <end position="31"/>
    </location>
</feature>
<comment type="caution">
    <text evidence="17">The sequence shown here is derived from an EMBL/GenBank/DDBJ whole genome shotgun (WGS) entry which is preliminary data.</text>
</comment>
<protein>
    <submittedName>
        <fullName evidence="17">Uncharacterized protein</fullName>
    </submittedName>
</protein>
<feature type="transmembrane region" description="Helical" evidence="15">
    <location>
        <begin position="156"/>
        <end position="174"/>
    </location>
</feature>
<feature type="transmembrane region" description="Helical" evidence="15">
    <location>
        <begin position="236"/>
        <end position="255"/>
    </location>
</feature>
<dbReference type="InterPro" id="IPR051163">
    <property type="entry name" value="Sodium:Solute_Symporter_SSF"/>
</dbReference>
<dbReference type="Proteomes" id="UP000663852">
    <property type="component" value="Unassembled WGS sequence"/>
</dbReference>
<gene>
    <name evidence="16" type="ORF">EDS130_LOCUS23336</name>
    <name evidence="17" type="ORF">XAT740_LOCUS25087</name>
</gene>
<dbReference type="InterPro" id="IPR001734">
    <property type="entry name" value="Na/solute_symporter"/>
</dbReference>
<feature type="transmembrane region" description="Helical" evidence="15">
    <location>
        <begin position="186"/>
        <end position="205"/>
    </location>
</feature>
<keyword evidence="7" id="KW-0915">Sodium</keyword>
<dbReference type="PROSITE" id="PS00456">
    <property type="entry name" value="NA_SOLUT_SYMP_1"/>
    <property type="match status" value="1"/>
</dbReference>
<dbReference type="InterPro" id="IPR018212">
    <property type="entry name" value="Na/solute_symporter_CS"/>
</dbReference>
<evidence type="ECO:0000256" key="11">
    <source>
        <dbReference type="ARBA" id="ARBA00023201"/>
    </source>
</evidence>
<comment type="catalytic activity">
    <reaction evidence="12">
        <text>iodide(out) + 2 Na(+)(out) = iodide(in) + 2 Na(+)(in)</text>
        <dbReference type="Rhea" id="RHEA:71207"/>
        <dbReference type="ChEBI" id="CHEBI:16382"/>
        <dbReference type="ChEBI" id="CHEBI:29101"/>
    </reaction>
</comment>
<feature type="compositionally biased region" description="Polar residues" evidence="14">
    <location>
        <begin position="569"/>
        <end position="580"/>
    </location>
</feature>
<reference evidence="17" key="1">
    <citation type="submission" date="2021-02" db="EMBL/GenBank/DDBJ databases">
        <authorList>
            <person name="Nowell W R."/>
        </authorList>
    </citation>
    <scope>NUCLEOTIDE SEQUENCE</scope>
</reference>
<evidence type="ECO:0000256" key="3">
    <source>
        <dbReference type="ARBA" id="ARBA00022448"/>
    </source>
</evidence>
<dbReference type="GO" id="GO:0098660">
    <property type="term" value="P:inorganic ion transmembrane transport"/>
    <property type="evidence" value="ECO:0007669"/>
    <property type="project" value="UniProtKB-ARBA"/>
</dbReference>
<dbReference type="AlphaFoldDB" id="A0A814YF34"/>
<dbReference type="GO" id="GO:0006814">
    <property type="term" value="P:sodium ion transport"/>
    <property type="evidence" value="ECO:0007669"/>
    <property type="project" value="UniProtKB-KW"/>
</dbReference>
<keyword evidence="18" id="KW-1185">Reference proteome</keyword>
<feature type="transmembrane region" description="Helical" evidence="15">
    <location>
        <begin position="438"/>
        <end position="455"/>
    </location>
</feature>
<evidence type="ECO:0000256" key="6">
    <source>
        <dbReference type="ARBA" id="ARBA00022989"/>
    </source>
</evidence>
<sequence>MALPTLSVVDYILLVLLLVASACIGVLFGFFKSKKSSAKEYLLANGGMGVFPTALSIMVSFISAITVLGTPVEIYMYGTMFWYQAASWSIASLVAAFVFMPKFREMYFTSAYEYLEKRFDRNVRLATSMAFSVYMIIFMALVLYAPALALSQTTGLNIWLSVVSIGVICTFYSSVGGMKAVIWTDVLQAAIMFVGILSAIIQGLIEVGGFKNVFATALRGNRFEFNNVSFDPRTRHTIWTFFLGSSLNTLSIYGFNQTQIQRYMCVRTTRGAQQALIINAVGVACIILLAGFMGIILYAYYVDCDPYTAKLVSASDQIFPYFVMEVLSSKKGLPGVFLACVFSGSLSSISSGLNSLAAVLIEDFYKGLLGRQLTDEHQGFVAKICSVVLGAIVILLTYVVSYLGSVINAALSLSGILSAPIMGVFLLGFFFPRANRHGALIGFFTSLSFLLWIFIGTQLTKNQRTNVQLPLSVEGCKHMNTTQQILLTTTAVVRTNPLLSLYSVSYLWYTPIAASTVILVGLIVSYLTGPLKQDEVDPRLIIRIKDVFRCKYSPSNKSYDLQQRDNENKISNSTSEQIMRTPSEPVFQLPV</sequence>
<feature type="transmembrane region" description="Helical" evidence="15">
    <location>
        <begin position="276"/>
        <end position="301"/>
    </location>
</feature>
<feature type="transmembrane region" description="Helical" evidence="15">
    <location>
        <begin position="122"/>
        <end position="144"/>
    </location>
</feature>
<proteinExistence type="inferred from homology"/>
<keyword evidence="6 15" id="KW-1133">Transmembrane helix</keyword>
<dbReference type="GO" id="GO:0005886">
    <property type="term" value="C:plasma membrane"/>
    <property type="evidence" value="ECO:0007669"/>
    <property type="project" value="UniProtKB-SubCell"/>
</dbReference>
<evidence type="ECO:0000313" key="18">
    <source>
        <dbReference type="Proteomes" id="UP000663828"/>
    </source>
</evidence>
<keyword evidence="10" id="KW-0325">Glycoprotein</keyword>
<keyword evidence="9 15" id="KW-0472">Membrane</keyword>
<dbReference type="Proteomes" id="UP000663828">
    <property type="component" value="Unassembled WGS sequence"/>
</dbReference>
<feature type="transmembrane region" description="Helical" evidence="15">
    <location>
        <begin position="406"/>
        <end position="431"/>
    </location>
</feature>
<dbReference type="InterPro" id="IPR038377">
    <property type="entry name" value="Na/Glc_symporter_sf"/>
</dbReference>
<dbReference type="PANTHER" id="PTHR42985">
    <property type="entry name" value="SODIUM-COUPLED MONOCARBOXYLATE TRANSPORTER"/>
    <property type="match status" value="1"/>
</dbReference>
<feature type="region of interest" description="Disordered" evidence="14">
    <location>
        <begin position="558"/>
        <end position="584"/>
    </location>
</feature>
<evidence type="ECO:0000313" key="17">
    <source>
        <dbReference type="EMBL" id="CAF1228353.1"/>
    </source>
</evidence>
<evidence type="ECO:0000256" key="4">
    <source>
        <dbReference type="ARBA" id="ARBA00022475"/>
    </source>
</evidence>